<accession>A0A8R7JZW9</accession>
<dbReference type="AlphaFoldDB" id="A0A8R7JZW9"/>
<dbReference type="Gramene" id="TuG1812G0100001669.01.T01">
    <property type="protein sequence ID" value="TuG1812G0100001669.01.T01.cds298371"/>
    <property type="gene ID" value="TuG1812G0100001669.01"/>
</dbReference>
<sequence length="161" mass="17924">MSTPASTLKRSTGRWHRRGLARRLAGEPEQLRPVPSSPFLGAGAMPSAAAAALRVPGFVVVEVHTWSSCERDFSPLPSPQLLHPRSFDPNGAPWSWACRRRMLVVCRRSTCGARRGPPSFASPGRRTLEFIRPRATSPSLSRQLVGYIDYYDLRLQLELTK</sequence>
<reference evidence="1" key="2">
    <citation type="submission" date="2018-03" db="EMBL/GenBank/DDBJ databases">
        <title>The Triticum urartu genome reveals the dynamic nature of wheat genome evolution.</title>
        <authorList>
            <person name="Ling H."/>
            <person name="Ma B."/>
            <person name="Shi X."/>
            <person name="Liu H."/>
            <person name="Dong L."/>
            <person name="Sun H."/>
            <person name="Cao Y."/>
            <person name="Gao Q."/>
            <person name="Zheng S."/>
            <person name="Li Y."/>
            <person name="Yu Y."/>
            <person name="Du H."/>
            <person name="Qi M."/>
            <person name="Li Y."/>
            <person name="Yu H."/>
            <person name="Cui Y."/>
            <person name="Wang N."/>
            <person name="Chen C."/>
            <person name="Wu H."/>
            <person name="Zhao Y."/>
            <person name="Zhang J."/>
            <person name="Li Y."/>
            <person name="Zhou W."/>
            <person name="Zhang B."/>
            <person name="Hu W."/>
            <person name="Eijk M."/>
            <person name="Tang J."/>
            <person name="Witsenboer H."/>
            <person name="Zhao S."/>
            <person name="Li Z."/>
            <person name="Zhang A."/>
            <person name="Wang D."/>
            <person name="Liang C."/>
        </authorList>
    </citation>
    <scope>NUCLEOTIDE SEQUENCE [LARGE SCALE GENOMIC DNA]</scope>
    <source>
        <strain evidence="1">cv. G1812</strain>
    </source>
</reference>
<dbReference type="Proteomes" id="UP000015106">
    <property type="component" value="Chromosome 1"/>
</dbReference>
<evidence type="ECO:0000313" key="1">
    <source>
        <dbReference type="EnsemblPlants" id="TuG1812G0100001669.01.T01.cds298371"/>
    </source>
</evidence>
<evidence type="ECO:0000313" key="2">
    <source>
        <dbReference type="Proteomes" id="UP000015106"/>
    </source>
</evidence>
<reference evidence="2" key="1">
    <citation type="journal article" date="2013" name="Nature">
        <title>Draft genome of the wheat A-genome progenitor Triticum urartu.</title>
        <authorList>
            <person name="Ling H.Q."/>
            <person name="Zhao S."/>
            <person name="Liu D."/>
            <person name="Wang J."/>
            <person name="Sun H."/>
            <person name="Zhang C."/>
            <person name="Fan H."/>
            <person name="Li D."/>
            <person name="Dong L."/>
            <person name="Tao Y."/>
            <person name="Gao C."/>
            <person name="Wu H."/>
            <person name="Li Y."/>
            <person name="Cui Y."/>
            <person name="Guo X."/>
            <person name="Zheng S."/>
            <person name="Wang B."/>
            <person name="Yu K."/>
            <person name="Liang Q."/>
            <person name="Yang W."/>
            <person name="Lou X."/>
            <person name="Chen J."/>
            <person name="Feng M."/>
            <person name="Jian J."/>
            <person name="Zhang X."/>
            <person name="Luo G."/>
            <person name="Jiang Y."/>
            <person name="Liu J."/>
            <person name="Wang Z."/>
            <person name="Sha Y."/>
            <person name="Zhang B."/>
            <person name="Wu H."/>
            <person name="Tang D."/>
            <person name="Shen Q."/>
            <person name="Xue P."/>
            <person name="Zou S."/>
            <person name="Wang X."/>
            <person name="Liu X."/>
            <person name="Wang F."/>
            <person name="Yang Y."/>
            <person name="An X."/>
            <person name="Dong Z."/>
            <person name="Zhang K."/>
            <person name="Zhang X."/>
            <person name="Luo M.C."/>
            <person name="Dvorak J."/>
            <person name="Tong Y."/>
            <person name="Wang J."/>
            <person name="Yang H."/>
            <person name="Li Z."/>
            <person name="Wang D."/>
            <person name="Zhang A."/>
            <person name="Wang J."/>
        </authorList>
    </citation>
    <scope>NUCLEOTIDE SEQUENCE</scope>
    <source>
        <strain evidence="2">cv. G1812</strain>
    </source>
</reference>
<dbReference type="EnsemblPlants" id="TuG1812G0100001669.01.T01">
    <property type="protein sequence ID" value="TuG1812G0100001669.01.T01.cds298371"/>
    <property type="gene ID" value="TuG1812G0100001669.01"/>
</dbReference>
<organism evidence="1 2">
    <name type="scientific">Triticum urartu</name>
    <name type="common">Red wild einkorn</name>
    <name type="synonym">Crithodium urartu</name>
    <dbReference type="NCBI Taxonomy" id="4572"/>
    <lineage>
        <taxon>Eukaryota</taxon>
        <taxon>Viridiplantae</taxon>
        <taxon>Streptophyta</taxon>
        <taxon>Embryophyta</taxon>
        <taxon>Tracheophyta</taxon>
        <taxon>Spermatophyta</taxon>
        <taxon>Magnoliopsida</taxon>
        <taxon>Liliopsida</taxon>
        <taxon>Poales</taxon>
        <taxon>Poaceae</taxon>
        <taxon>BOP clade</taxon>
        <taxon>Pooideae</taxon>
        <taxon>Triticodae</taxon>
        <taxon>Triticeae</taxon>
        <taxon>Triticinae</taxon>
        <taxon>Triticum</taxon>
    </lineage>
</organism>
<dbReference type="EnsemblPlants" id="TuG1812G0100001669.01.T02">
    <property type="protein sequence ID" value="TuG1812G0100001669.01.T02.cds298371"/>
    <property type="gene ID" value="TuG1812G0100001669.01"/>
</dbReference>
<reference evidence="1" key="3">
    <citation type="submission" date="2022-06" db="UniProtKB">
        <authorList>
            <consortium name="EnsemblPlants"/>
        </authorList>
    </citation>
    <scope>IDENTIFICATION</scope>
</reference>
<dbReference type="Gramene" id="TuG1812G0100001669.01.T03">
    <property type="protein sequence ID" value="TuG1812G0100001669.01.T03.cds298371"/>
    <property type="gene ID" value="TuG1812G0100001669.01"/>
</dbReference>
<dbReference type="Gramene" id="TuG1812G0100001669.01.T02">
    <property type="protein sequence ID" value="TuG1812G0100001669.01.T02.cds298371"/>
    <property type="gene ID" value="TuG1812G0100001669.01"/>
</dbReference>
<proteinExistence type="predicted"/>
<keyword evidence="2" id="KW-1185">Reference proteome</keyword>
<protein>
    <submittedName>
        <fullName evidence="1">Uncharacterized protein</fullName>
    </submittedName>
</protein>
<name>A0A8R7JZW9_TRIUA</name>
<dbReference type="EnsemblPlants" id="TuG1812G0100001669.01.T03">
    <property type="protein sequence ID" value="TuG1812G0100001669.01.T03.cds298371"/>
    <property type="gene ID" value="TuG1812G0100001669.01"/>
</dbReference>